<dbReference type="SUPFAM" id="SSF117281">
    <property type="entry name" value="Kelch motif"/>
    <property type="match status" value="1"/>
</dbReference>
<evidence type="ECO:0000313" key="2">
    <source>
        <dbReference type="EMBL" id="CAB4272028.1"/>
    </source>
</evidence>
<dbReference type="SUPFAM" id="SSF81383">
    <property type="entry name" value="F-box domain"/>
    <property type="match status" value="1"/>
</dbReference>
<dbReference type="PANTHER" id="PTHR46175:SF4">
    <property type="entry name" value="BACTERIOOPSIN TRANSCRIPTIONAL ACTIVATOR"/>
    <property type="match status" value="1"/>
</dbReference>
<dbReference type="EMBL" id="CAEKDK010000003">
    <property type="protein sequence ID" value="CAB4272028.1"/>
    <property type="molecule type" value="Genomic_DNA"/>
</dbReference>
<evidence type="ECO:0000313" key="3">
    <source>
        <dbReference type="Proteomes" id="UP000507222"/>
    </source>
</evidence>
<sequence>MAETSTSSSNSFFNNTNGGSPISYIAQDHLFTILLLLPVDSILCFAMACKKFRALTASDTLWESICRRDWGPKSVEALKASNFHHQLPWMRLYKQVSRLDSVYCHKLSNPDGELVFPSPRASHSLNFVSDCLVLFGGGSEGGRHLDDTWVAYVGNDFRRMLKWQKINSGIPSGRFGHSCVVIDDFLVLFGGINDNGNRHNDTWVGKVACHETLGITLSWRLLVVGPDAPSQRGAHAACCIDGRKMVIHGGIGLHGVRLGDTWVLELSENFRFGTWYEIVAHPCPPARSGHTLTCIGGTRTVLFGGRGLGYDVLHDVWFLDIHDGQPKWVQILYELQNVPGGVSLPRVGHSATLILGGHLLICGGEDSYRHRKNDFWVLDISAVPSITMQPTTLNSVQLLAKMWKRLKGNGYKPKCRSFHRACTDNSGRYLFVFGGMVDGVLQPADPAGLRFDGELVLVELVLQL</sequence>
<protein>
    <recommendedName>
        <fullName evidence="4">F-box domain-containing protein</fullName>
    </recommendedName>
</protein>
<organism evidence="2 3">
    <name type="scientific">Prunus armeniaca</name>
    <name type="common">Apricot</name>
    <name type="synonym">Armeniaca vulgaris</name>
    <dbReference type="NCBI Taxonomy" id="36596"/>
    <lineage>
        <taxon>Eukaryota</taxon>
        <taxon>Viridiplantae</taxon>
        <taxon>Streptophyta</taxon>
        <taxon>Embryophyta</taxon>
        <taxon>Tracheophyta</taxon>
        <taxon>Spermatophyta</taxon>
        <taxon>Magnoliopsida</taxon>
        <taxon>eudicotyledons</taxon>
        <taxon>Gunneridae</taxon>
        <taxon>Pentapetalae</taxon>
        <taxon>rosids</taxon>
        <taxon>fabids</taxon>
        <taxon>Rosales</taxon>
        <taxon>Rosaceae</taxon>
        <taxon>Amygdaloideae</taxon>
        <taxon>Amygdaleae</taxon>
        <taxon>Prunus</taxon>
    </lineage>
</organism>
<dbReference type="PANTHER" id="PTHR46175">
    <property type="entry name" value="BACTERIOOPSIN TRANSCRIPTIONAL ACTIVATOR"/>
    <property type="match status" value="1"/>
</dbReference>
<dbReference type="Gene3D" id="2.120.10.80">
    <property type="entry name" value="Kelch-type beta propeller"/>
    <property type="match status" value="2"/>
</dbReference>
<proteinExistence type="predicted"/>
<name>A0A6J5UCQ4_PRUAR</name>
<accession>A0A6J5UCQ4</accession>
<dbReference type="Gene3D" id="1.20.1280.50">
    <property type="match status" value="1"/>
</dbReference>
<dbReference type="AlphaFoldDB" id="A0A6J5UCQ4"/>
<reference evidence="2 3" key="1">
    <citation type="submission" date="2020-05" db="EMBL/GenBank/DDBJ databases">
        <authorList>
            <person name="Campoy J."/>
            <person name="Schneeberger K."/>
            <person name="Spophaly S."/>
        </authorList>
    </citation>
    <scope>NUCLEOTIDE SEQUENCE [LARGE SCALE GENOMIC DNA]</scope>
    <source>
        <strain evidence="2">PruArmRojPasFocal</strain>
    </source>
</reference>
<dbReference type="InterPro" id="IPR036047">
    <property type="entry name" value="F-box-like_dom_sf"/>
</dbReference>
<dbReference type="Pfam" id="PF24681">
    <property type="entry name" value="Kelch_KLHDC2_KLHL20_DRC7"/>
    <property type="match status" value="1"/>
</dbReference>
<keyword evidence="1" id="KW-0880">Kelch repeat</keyword>
<evidence type="ECO:0008006" key="4">
    <source>
        <dbReference type="Google" id="ProtNLM"/>
    </source>
</evidence>
<dbReference type="Proteomes" id="UP000507222">
    <property type="component" value="Unassembled WGS sequence"/>
</dbReference>
<dbReference type="InterPro" id="IPR015915">
    <property type="entry name" value="Kelch-typ_b-propeller"/>
</dbReference>
<evidence type="ECO:0000256" key="1">
    <source>
        <dbReference type="ARBA" id="ARBA00022441"/>
    </source>
</evidence>
<dbReference type="FunFam" id="2.120.10.80:FF:000233">
    <property type="entry name" value="Uncharacterized protein"/>
    <property type="match status" value="1"/>
</dbReference>
<gene>
    <name evidence="2" type="ORF">CURHAP_LOCUS18529</name>
</gene>